<evidence type="ECO:0000313" key="4">
    <source>
        <dbReference type="Proteomes" id="UP000829685"/>
    </source>
</evidence>
<keyword evidence="2" id="KW-0812">Transmembrane</keyword>
<evidence type="ECO:0000256" key="1">
    <source>
        <dbReference type="SAM" id="MobiDB-lite"/>
    </source>
</evidence>
<sequence length="587" mass="60766">MRVTMQKFVLRALLCLGLGGRLFVGADVVYVTDLTIFTELAPCAASAVSYAVMSMTYDACPEAVTELQSCVCSKNQNSASIRTRLSSSVSYSCGGTASDDQASATLVYDAYCNQASAASFAKPSSPVSEYITDYPAWADLAPCARSALSYNVMSMTYDLCPADASMLATCVCQKNQNSLKVSQGINTSVKYSCSSHTADLSSAQAVYAAYCGLNNGTSSFPTTSNPPGDMTYYITGLSEYASLAPCAQSAVSYGVFSQTYDNCPGGPQALASCACIKDQMPSVVSSVITSNVKYSCSSTASEDITSALAVWNLYCSAAKGLVTPAGVTESVQQTSAIETARTGSGAGASGPSATGTAGSGSGSSGGSSGSSGSAGSSGGSKSNLGTIVGAVVGVIVGLLLIAGVAFFIWRRRRAAKDWQHTPIALGDTDTHGKPELDSTAVAAVPAASPSPSTLKPNVPTRTDNVSPVSTHGTYPQYPQQSELPGQHGYSAPAPQSPQQPELPGQNGFSAPPAHYYNQSELPNHQPYSEMPSPASEAHGQQIYEAPGQNRPDMYNASHQGASWQSGPVSTHYEMDGGWTGQNQQPQR</sequence>
<dbReference type="Gene3D" id="1.20.5.510">
    <property type="entry name" value="Single helix bin"/>
    <property type="match status" value="1"/>
</dbReference>
<feature type="compositionally biased region" description="Polar residues" evidence="1">
    <location>
        <begin position="459"/>
        <end position="483"/>
    </location>
</feature>
<keyword evidence="2" id="KW-0472">Membrane</keyword>
<dbReference type="Proteomes" id="UP000829685">
    <property type="component" value="Unassembled WGS sequence"/>
</dbReference>
<name>A0A9Q0AK03_9PEZI</name>
<feature type="transmembrane region" description="Helical" evidence="2">
    <location>
        <begin position="387"/>
        <end position="409"/>
    </location>
</feature>
<protein>
    <submittedName>
        <fullName evidence="3">Uncharacterized protein</fullName>
    </submittedName>
</protein>
<feature type="region of interest" description="Disordered" evidence="1">
    <location>
        <begin position="442"/>
        <end position="587"/>
    </location>
</feature>
<evidence type="ECO:0000313" key="3">
    <source>
        <dbReference type="EMBL" id="KAI1858198.1"/>
    </source>
</evidence>
<feature type="compositionally biased region" description="Gly residues" evidence="1">
    <location>
        <begin position="357"/>
        <end position="369"/>
    </location>
</feature>
<feature type="region of interest" description="Disordered" evidence="1">
    <location>
        <begin position="340"/>
        <end position="379"/>
    </location>
</feature>
<comment type="caution">
    <text evidence="3">The sequence shown here is derived from an EMBL/GenBank/DDBJ whole genome shotgun (WGS) entry which is preliminary data.</text>
</comment>
<keyword evidence="4" id="KW-1185">Reference proteome</keyword>
<organism evidence="3 4">
    <name type="scientific">Neoarthrinium moseri</name>
    <dbReference type="NCBI Taxonomy" id="1658444"/>
    <lineage>
        <taxon>Eukaryota</taxon>
        <taxon>Fungi</taxon>
        <taxon>Dikarya</taxon>
        <taxon>Ascomycota</taxon>
        <taxon>Pezizomycotina</taxon>
        <taxon>Sordariomycetes</taxon>
        <taxon>Xylariomycetidae</taxon>
        <taxon>Amphisphaeriales</taxon>
        <taxon>Apiosporaceae</taxon>
        <taxon>Neoarthrinium</taxon>
    </lineage>
</organism>
<feature type="compositionally biased region" description="Low complexity" evidence="1">
    <location>
        <begin position="442"/>
        <end position="453"/>
    </location>
</feature>
<reference evidence="3" key="1">
    <citation type="submission" date="2021-03" db="EMBL/GenBank/DDBJ databases">
        <title>Revisited historic fungal species revealed as producer of novel bioactive compounds through whole genome sequencing and comparative genomics.</title>
        <authorList>
            <person name="Vignolle G.A."/>
            <person name="Hochenegger N."/>
            <person name="Mach R.L."/>
            <person name="Mach-Aigner A.R."/>
            <person name="Javad Rahimi M."/>
            <person name="Salim K.A."/>
            <person name="Chan C.M."/>
            <person name="Lim L.B.L."/>
            <person name="Cai F."/>
            <person name="Druzhinina I.S."/>
            <person name="U'Ren J.M."/>
            <person name="Derntl C."/>
        </authorList>
    </citation>
    <scope>NUCLEOTIDE SEQUENCE</scope>
    <source>
        <strain evidence="3">TUCIM 5799</strain>
    </source>
</reference>
<dbReference type="AlphaFoldDB" id="A0A9Q0AK03"/>
<gene>
    <name evidence="3" type="ORF">JX265_010866</name>
</gene>
<dbReference type="EMBL" id="JAFIMR010000037">
    <property type="protein sequence ID" value="KAI1858198.1"/>
    <property type="molecule type" value="Genomic_DNA"/>
</dbReference>
<proteinExistence type="predicted"/>
<keyword evidence="2" id="KW-1133">Transmembrane helix</keyword>
<feature type="compositionally biased region" description="Polar residues" evidence="1">
    <location>
        <begin position="556"/>
        <end position="568"/>
    </location>
</feature>
<feature type="compositionally biased region" description="Polar residues" evidence="1">
    <location>
        <begin position="516"/>
        <end position="526"/>
    </location>
</feature>
<evidence type="ECO:0000256" key="2">
    <source>
        <dbReference type="SAM" id="Phobius"/>
    </source>
</evidence>
<accession>A0A9Q0AK03</accession>
<feature type="compositionally biased region" description="Low complexity" evidence="1">
    <location>
        <begin position="490"/>
        <end position="499"/>
    </location>
</feature>